<evidence type="ECO:0000259" key="7">
    <source>
        <dbReference type="Pfam" id="PF00892"/>
    </source>
</evidence>
<comment type="subcellular location">
    <subcellularLocation>
        <location evidence="1">Membrane</location>
        <topology evidence="1">Multi-pass membrane protein</topology>
    </subcellularLocation>
</comment>
<accession>A0ABU7LPV7</accession>
<evidence type="ECO:0000256" key="6">
    <source>
        <dbReference type="SAM" id="Phobius"/>
    </source>
</evidence>
<feature type="transmembrane region" description="Helical" evidence="6">
    <location>
        <begin position="188"/>
        <end position="208"/>
    </location>
</feature>
<name>A0ABU7LPV7_9PROT</name>
<dbReference type="PANTHER" id="PTHR32322">
    <property type="entry name" value="INNER MEMBRANE TRANSPORTER"/>
    <property type="match status" value="1"/>
</dbReference>
<dbReference type="SUPFAM" id="SSF103481">
    <property type="entry name" value="Multidrug resistance efflux transporter EmrE"/>
    <property type="match status" value="2"/>
</dbReference>
<evidence type="ECO:0000256" key="3">
    <source>
        <dbReference type="ARBA" id="ARBA00022692"/>
    </source>
</evidence>
<sequence length="295" mass="31123">MSEAQHPTWRDWALLLFLASIWGTAFIFIEMSLTILPPAALSFTRLTIAALLVTAYAHATGHRLPPLSDKRWISFGLLGFFGNALPFFLTPLAQTQLSSALTGILLTLMPLSTAALAHFFAHEKMTRWKLGGFLIGFAGAVILVGPAALADLGGPTFLAQLAVLGAAFSYAINVILTRRTPKTDPVVLASGALICSSILGAPFGLWLLASNDLPATIGGWGAMIWLSVVPTALATVLYVGLIARAGAGFMSTVNYLVPIVALFTGLAFGEQIGWNAYLGLVVILSGIALARRTSA</sequence>
<dbReference type="PANTHER" id="PTHR32322:SF2">
    <property type="entry name" value="EAMA DOMAIN-CONTAINING PROTEIN"/>
    <property type="match status" value="1"/>
</dbReference>
<feature type="transmembrane region" description="Helical" evidence="6">
    <location>
        <begin position="220"/>
        <end position="241"/>
    </location>
</feature>
<keyword evidence="3 6" id="KW-0812">Transmembrane</keyword>
<organism evidence="8 9">
    <name type="scientific">Hyphobacterium lacteum</name>
    <dbReference type="NCBI Taxonomy" id="3116575"/>
    <lineage>
        <taxon>Bacteria</taxon>
        <taxon>Pseudomonadati</taxon>
        <taxon>Pseudomonadota</taxon>
        <taxon>Alphaproteobacteria</taxon>
        <taxon>Maricaulales</taxon>
        <taxon>Maricaulaceae</taxon>
        <taxon>Hyphobacterium</taxon>
    </lineage>
</organism>
<protein>
    <submittedName>
        <fullName evidence="8">DMT family transporter</fullName>
    </submittedName>
</protein>
<evidence type="ECO:0000313" key="9">
    <source>
        <dbReference type="Proteomes" id="UP001354971"/>
    </source>
</evidence>
<evidence type="ECO:0000256" key="5">
    <source>
        <dbReference type="ARBA" id="ARBA00023136"/>
    </source>
</evidence>
<comment type="caution">
    <text evidence="8">The sequence shown here is derived from an EMBL/GenBank/DDBJ whole genome shotgun (WGS) entry which is preliminary data.</text>
</comment>
<keyword evidence="9" id="KW-1185">Reference proteome</keyword>
<feature type="domain" description="EamA" evidence="7">
    <location>
        <begin position="160"/>
        <end position="290"/>
    </location>
</feature>
<feature type="domain" description="EamA" evidence="7">
    <location>
        <begin position="12"/>
        <end position="144"/>
    </location>
</feature>
<feature type="transmembrane region" description="Helical" evidence="6">
    <location>
        <begin position="133"/>
        <end position="150"/>
    </location>
</feature>
<dbReference type="InterPro" id="IPR037185">
    <property type="entry name" value="EmrE-like"/>
</dbReference>
<comment type="similarity">
    <text evidence="2">Belongs to the EamA transporter family.</text>
</comment>
<evidence type="ECO:0000256" key="4">
    <source>
        <dbReference type="ARBA" id="ARBA00022989"/>
    </source>
</evidence>
<keyword evidence="5 6" id="KW-0472">Membrane</keyword>
<feature type="transmembrane region" description="Helical" evidence="6">
    <location>
        <begin position="12"/>
        <end position="29"/>
    </location>
</feature>
<feature type="transmembrane region" description="Helical" evidence="6">
    <location>
        <begin position="248"/>
        <end position="268"/>
    </location>
</feature>
<keyword evidence="4 6" id="KW-1133">Transmembrane helix</keyword>
<evidence type="ECO:0000256" key="1">
    <source>
        <dbReference type="ARBA" id="ARBA00004141"/>
    </source>
</evidence>
<proteinExistence type="inferred from homology"/>
<feature type="transmembrane region" description="Helical" evidence="6">
    <location>
        <begin position="274"/>
        <end position="290"/>
    </location>
</feature>
<feature type="transmembrane region" description="Helical" evidence="6">
    <location>
        <begin position="101"/>
        <end position="121"/>
    </location>
</feature>
<dbReference type="InterPro" id="IPR000620">
    <property type="entry name" value="EamA_dom"/>
</dbReference>
<dbReference type="Proteomes" id="UP001354971">
    <property type="component" value="Unassembled WGS sequence"/>
</dbReference>
<dbReference type="Pfam" id="PF00892">
    <property type="entry name" value="EamA"/>
    <property type="match status" value="2"/>
</dbReference>
<evidence type="ECO:0000256" key="2">
    <source>
        <dbReference type="ARBA" id="ARBA00007362"/>
    </source>
</evidence>
<evidence type="ECO:0000313" key="8">
    <source>
        <dbReference type="EMBL" id="MEE2525953.1"/>
    </source>
</evidence>
<dbReference type="EMBL" id="JAZDRP010000003">
    <property type="protein sequence ID" value="MEE2525953.1"/>
    <property type="molecule type" value="Genomic_DNA"/>
</dbReference>
<reference evidence="8 9" key="1">
    <citation type="submission" date="2024-01" db="EMBL/GenBank/DDBJ databases">
        <title>Hyphobacterium bacterium isolated from marine sediment.</title>
        <authorList>
            <person name="Zhao S."/>
        </authorList>
    </citation>
    <scope>NUCLEOTIDE SEQUENCE [LARGE SCALE GENOMIC DNA]</scope>
    <source>
        <strain evidence="9">HN65</strain>
    </source>
</reference>
<gene>
    <name evidence="8" type="ORF">V0U79_06210</name>
</gene>
<feature type="transmembrane region" description="Helical" evidence="6">
    <location>
        <begin position="156"/>
        <end position="176"/>
    </location>
</feature>
<dbReference type="RefSeq" id="WP_330198612.1">
    <property type="nucleotide sequence ID" value="NZ_JAZDRP010000003.1"/>
</dbReference>
<feature type="transmembrane region" description="Helical" evidence="6">
    <location>
        <begin position="71"/>
        <end position="89"/>
    </location>
</feature>
<feature type="transmembrane region" description="Helical" evidence="6">
    <location>
        <begin position="35"/>
        <end position="59"/>
    </location>
</feature>
<dbReference type="InterPro" id="IPR050638">
    <property type="entry name" value="AA-Vitamin_Transporters"/>
</dbReference>